<dbReference type="Gene3D" id="2.60.120.10">
    <property type="entry name" value="Jelly Rolls"/>
    <property type="match status" value="1"/>
</dbReference>
<dbReference type="InterPro" id="IPR010329">
    <property type="entry name" value="3hydroanth_dOase"/>
</dbReference>
<dbReference type="PANTHER" id="PTHR15497">
    <property type="entry name" value="3-HYDROXYANTHRANILATE 3,4-DIOXYGENASE"/>
    <property type="match status" value="1"/>
</dbReference>
<dbReference type="InterPro" id="IPR011051">
    <property type="entry name" value="RmlC_Cupin_sf"/>
</dbReference>
<protein>
    <recommendedName>
        <fullName evidence="10">3-hydroxyanthranilate 3,4-dioxygenase</fullName>
    </recommendedName>
</protein>
<proteinExistence type="predicted"/>
<keyword evidence="6" id="KW-0560">Oxidoreductase</keyword>
<keyword evidence="3" id="KW-0662">Pyridine nucleotide biosynthesis</keyword>
<comment type="cofactor">
    <cofactor evidence="1">
        <name>Fe(2+)</name>
        <dbReference type="ChEBI" id="CHEBI:29033"/>
    </cofactor>
</comment>
<evidence type="ECO:0008006" key="10">
    <source>
        <dbReference type="Google" id="ProtNLM"/>
    </source>
</evidence>
<sequence>MVGRKKNLDEWIQENQKIFSPSICMKMMYNGQLKVYCVGGPNIGKDYRITNCDQFFYMKQGYMDLYIMENNLQRKITIKQGEVFLLPARVPMSPKRYSNSIGLRAERSRIGQEMDCIRYYTKNNSAVLYERWFNFTDPQQFKPIQDDFYSSDAFKTGTPSKDSKLIVAPYEAEAKAIVEEPFSLDQWLERNNQGLTSGKLNLFEGDYKAHIIVYGPGEDEVVNEDADTFVWALRGTTILDVAGEATRTLGINDTDYIRKGRRYKITRGDGARVIQVVMAHY</sequence>
<evidence type="ECO:0000313" key="9">
    <source>
        <dbReference type="Proteomes" id="UP001187531"/>
    </source>
</evidence>
<keyword evidence="9" id="KW-1185">Reference proteome</keyword>
<dbReference type="GO" id="GO:0000334">
    <property type="term" value="F:3-hydroxyanthranilate 3,4-dioxygenase activity"/>
    <property type="evidence" value="ECO:0007669"/>
    <property type="project" value="InterPro"/>
</dbReference>
<comment type="caution">
    <text evidence="8">The sequence shown here is derived from an EMBL/GenBank/DDBJ whole genome shotgun (WGS) entry which is preliminary data.</text>
</comment>
<reference evidence="8" key="1">
    <citation type="submission" date="2023-07" db="EMBL/GenBank/DDBJ databases">
        <title>Chromosome-level genome assembly of Artemia franciscana.</title>
        <authorList>
            <person name="Jo E."/>
        </authorList>
    </citation>
    <scope>NUCLEOTIDE SEQUENCE</scope>
    <source>
        <tissue evidence="8">Whole body</tissue>
    </source>
</reference>
<name>A0AA88HB05_ARTSF</name>
<evidence type="ECO:0000256" key="3">
    <source>
        <dbReference type="ARBA" id="ARBA00022642"/>
    </source>
</evidence>
<evidence type="ECO:0000256" key="6">
    <source>
        <dbReference type="ARBA" id="ARBA00023002"/>
    </source>
</evidence>
<accession>A0AA88HB05</accession>
<comment type="function">
    <text evidence="2">Catalyzes the oxidative ring opening of 3-hydroxyanthranilate to 2-amino-3-carboxymuconate semialdehyde, which spontaneously cyclizes to quinolinate.</text>
</comment>
<evidence type="ECO:0000256" key="5">
    <source>
        <dbReference type="ARBA" id="ARBA00022964"/>
    </source>
</evidence>
<dbReference type="GO" id="GO:0034354">
    <property type="term" value="P:'de novo' NAD+ biosynthetic process from L-tryptophan"/>
    <property type="evidence" value="ECO:0007669"/>
    <property type="project" value="TreeGrafter"/>
</dbReference>
<dbReference type="CDD" id="cd06123">
    <property type="entry name" value="cupin_HAO"/>
    <property type="match status" value="1"/>
</dbReference>
<dbReference type="SUPFAM" id="SSF51182">
    <property type="entry name" value="RmlC-like cupins"/>
    <property type="match status" value="2"/>
</dbReference>
<evidence type="ECO:0000313" key="8">
    <source>
        <dbReference type="EMBL" id="KAK2705680.1"/>
    </source>
</evidence>
<dbReference type="GO" id="GO:0046874">
    <property type="term" value="P:quinolinate metabolic process"/>
    <property type="evidence" value="ECO:0007669"/>
    <property type="project" value="TreeGrafter"/>
</dbReference>
<evidence type="ECO:0000256" key="2">
    <source>
        <dbReference type="ARBA" id="ARBA00002752"/>
    </source>
</evidence>
<dbReference type="Pfam" id="PF06052">
    <property type="entry name" value="3-HAO"/>
    <property type="match status" value="1"/>
</dbReference>
<dbReference type="InterPro" id="IPR014710">
    <property type="entry name" value="RmlC-like_jellyroll"/>
</dbReference>
<dbReference type="GO" id="GO:0005737">
    <property type="term" value="C:cytoplasm"/>
    <property type="evidence" value="ECO:0007669"/>
    <property type="project" value="TreeGrafter"/>
</dbReference>
<keyword evidence="5" id="KW-0223">Dioxygenase</keyword>
<keyword evidence="7" id="KW-0408">Iron</keyword>
<organism evidence="8 9">
    <name type="scientific">Artemia franciscana</name>
    <name type="common">Brine shrimp</name>
    <name type="synonym">Artemia sanfranciscana</name>
    <dbReference type="NCBI Taxonomy" id="6661"/>
    <lineage>
        <taxon>Eukaryota</taxon>
        <taxon>Metazoa</taxon>
        <taxon>Ecdysozoa</taxon>
        <taxon>Arthropoda</taxon>
        <taxon>Crustacea</taxon>
        <taxon>Branchiopoda</taxon>
        <taxon>Anostraca</taxon>
        <taxon>Artemiidae</taxon>
        <taxon>Artemia</taxon>
    </lineage>
</organism>
<gene>
    <name evidence="8" type="ORF">QYM36_015904</name>
</gene>
<evidence type="ECO:0000256" key="1">
    <source>
        <dbReference type="ARBA" id="ARBA00001954"/>
    </source>
</evidence>
<dbReference type="AlphaFoldDB" id="A0AA88HB05"/>
<dbReference type="PANTHER" id="PTHR15497:SF1">
    <property type="entry name" value="3-HYDROXYANTHRANILATE 3,4-DIOXYGENASE"/>
    <property type="match status" value="1"/>
</dbReference>
<dbReference type="EMBL" id="JAVRJZ010000020">
    <property type="protein sequence ID" value="KAK2705680.1"/>
    <property type="molecule type" value="Genomic_DNA"/>
</dbReference>
<dbReference type="Proteomes" id="UP001187531">
    <property type="component" value="Unassembled WGS sequence"/>
</dbReference>
<keyword evidence="4" id="KW-0479">Metal-binding</keyword>
<evidence type="ECO:0000256" key="7">
    <source>
        <dbReference type="ARBA" id="ARBA00023004"/>
    </source>
</evidence>
<evidence type="ECO:0000256" key="4">
    <source>
        <dbReference type="ARBA" id="ARBA00022723"/>
    </source>
</evidence>
<dbReference type="GO" id="GO:0005506">
    <property type="term" value="F:iron ion binding"/>
    <property type="evidence" value="ECO:0007669"/>
    <property type="project" value="InterPro"/>
</dbReference>